<dbReference type="Gene3D" id="3.40.140.10">
    <property type="entry name" value="Cytidine Deaminase, domain 2"/>
    <property type="match status" value="1"/>
</dbReference>
<keyword evidence="2" id="KW-0479">Metal-binding</keyword>
<evidence type="ECO:0000256" key="1">
    <source>
        <dbReference type="ARBA" id="ARBA00022670"/>
    </source>
</evidence>
<sequence length="126" mass="14167">KVSHSRDAYIIFKNTWDENKIELQEQFKVMLLNRANKVLGIYEVSTGGITRTGADPKLIFAAALKASACNIMLVHNHPSGNLKPSKQDEDLTYKIEESGKLLDIVLLDHLIISNEGYFSMQDEGFI</sequence>
<evidence type="ECO:0000256" key="5">
    <source>
        <dbReference type="ARBA" id="ARBA00023049"/>
    </source>
</evidence>
<keyword evidence="4" id="KW-0862">Zinc</keyword>
<gene>
    <name evidence="7" type="ORF">FW778_22905</name>
</gene>
<dbReference type="PROSITE" id="PS01302">
    <property type="entry name" value="UPF0758"/>
    <property type="match status" value="1"/>
</dbReference>
<proteinExistence type="predicted"/>
<dbReference type="InterPro" id="IPR037518">
    <property type="entry name" value="MPN"/>
</dbReference>
<keyword evidence="8" id="KW-1185">Reference proteome</keyword>
<evidence type="ECO:0000313" key="8">
    <source>
        <dbReference type="Proteomes" id="UP000326903"/>
    </source>
</evidence>
<reference evidence="7 8" key="1">
    <citation type="submission" date="2019-09" db="EMBL/GenBank/DDBJ databases">
        <title>Draft genome sequence of Ginsengibacter sp. BR5-29.</title>
        <authorList>
            <person name="Im W.-T."/>
        </authorList>
    </citation>
    <scope>NUCLEOTIDE SEQUENCE [LARGE SCALE GENOMIC DNA]</scope>
    <source>
        <strain evidence="7 8">BR5-29</strain>
    </source>
</reference>
<dbReference type="GO" id="GO:0046872">
    <property type="term" value="F:metal ion binding"/>
    <property type="evidence" value="ECO:0007669"/>
    <property type="project" value="UniProtKB-KW"/>
</dbReference>
<dbReference type="Proteomes" id="UP000326903">
    <property type="component" value="Unassembled WGS sequence"/>
</dbReference>
<dbReference type="PROSITE" id="PS50249">
    <property type="entry name" value="MPN"/>
    <property type="match status" value="1"/>
</dbReference>
<dbReference type="AlphaFoldDB" id="A0A5J5IAF4"/>
<dbReference type="CDD" id="cd08071">
    <property type="entry name" value="MPN_DUF2466"/>
    <property type="match status" value="1"/>
</dbReference>
<evidence type="ECO:0000259" key="6">
    <source>
        <dbReference type="PROSITE" id="PS50249"/>
    </source>
</evidence>
<organism evidence="7 8">
    <name type="scientific">Ginsengibacter hankyongi</name>
    <dbReference type="NCBI Taxonomy" id="2607284"/>
    <lineage>
        <taxon>Bacteria</taxon>
        <taxon>Pseudomonadati</taxon>
        <taxon>Bacteroidota</taxon>
        <taxon>Chitinophagia</taxon>
        <taxon>Chitinophagales</taxon>
        <taxon>Chitinophagaceae</taxon>
        <taxon>Ginsengibacter</taxon>
    </lineage>
</organism>
<keyword evidence="3" id="KW-0378">Hydrolase</keyword>
<evidence type="ECO:0000256" key="2">
    <source>
        <dbReference type="ARBA" id="ARBA00022723"/>
    </source>
</evidence>
<dbReference type="InterPro" id="IPR020891">
    <property type="entry name" value="UPF0758_CS"/>
</dbReference>
<evidence type="ECO:0000256" key="3">
    <source>
        <dbReference type="ARBA" id="ARBA00022801"/>
    </source>
</evidence>
<keyword evidence="1" id="KW-0645">Protease</keyword>
<dbReference type="PANTHER" id="PTHR30471">
    <property type="entry name" value="DNA REPAIR PROTEIN RADC"/>
    <property type="match status" value="1"/>
</dbReference>
<feature type="non-terminal residue" evidence="7">
    <location>
        <position position="1"/>
    </location>
</feature>
<dbReference type="GO" id="GO:0008237">
    <property type="term" value="F:metallopeptidase activity"/>
    <property type="evidence" value="ECO:0007669"/>
    <property type="project" value="UniProtKB-KW"/>
</dbReference>
<dbReference type="Pfam" id="PF04002">
    <property type="entry name" value="RadC"/>
    <property type="match status" value="1"/>
</dbReference>
<dbReference type="InterPro" id="IPR025657">
    <property type="entry name" value="RadC_JAB"/>
</dbReference>
<keyword evidence="5" id="KW-0482">Metalloprotease</keyword>
<name>A0A5J5IAF4_9BACT</name>
<evidence type="ECO:0000313" key="7">
    <source>
        <dbReference type="EMBL" id="KAA9034154.1"/>
    </source>
</evidence>
<dbReference type="EMBL" id="VYQF01000028">
    <property type="protein sequence ID" value="KAA9034154.1"/>
    <property type="molecule type" value="Genomic_DNA"/>
</dbReference>
<protein>
    <submittedName>
        <fullName evidence="7">JAB domain-containing protein</fullName>
    </submittedName>
</protein>
<accession>A0A5J5IAF4</accession>
<feature type="domain" description="MPN" evidence="6">
    <location>
        <begin position="1"/>
        <end position="126"/>
    </location>
</feature>
<evidence type="ECO:0000256" key="4">
    <source>
        <dbReference type="ARBA" id="ARBA00022833"/>
    </source>
</evidence>
<comment type="caution">
    <text evidence="7">The sequence shown here is derived from an EMBL/GenBank/DDBJ whole genome shotgun (WGS) entry which is preliminary data.</text>
</comment>
<dbReference type="InterPro" id="IPR001405">
    <property type="entry name" value="UPF0758"/>
</dbReference>
<dbReference type="PANTHER" id="PTHR30471:SF3">
    <property type="entry name" value="UPF0758 PROTEIN YEES-RELATED"/>
    <property type="match status" value="1"/>
</dbReference>
<dbReference type="RefSeq" id="WP_150417255.1">
    <property type="nucleotide sequence ID" value="NZ_VYQF01000028.1"/>
</dbReference>
<dbReference type="GO" id="GO:0006508">
    <property type="term" value="P:proteolysis"/>
    <property type="evidence" value="ECO:0007669"/>
    <property type="project" value="UniProtKB-KW"/>
</dbReference>